<dbReference type="InterPro" id="IPR023578">
    <property type="entry name" value="Ras_GEF_dom_sf"/>
</dbReference>
<evidence type="ECO:0000259" key="5">
    <source>
        <dbReference type="PROSITE" id="PS50009"/>
    </source>
</evidence>
<dbReference type="InterPro" id="IPR000651">
    <property type="entry name" value="Ras-like_Gua-exchang_fac_N"/>
</dbReference>
<dbReference type="SMART" id="SM00147">
    <property type="entry name" value="RasGEF"/>
    <property type="match status" value="1"/>
</dbReference>
<feature type="compositionally biased region" description="Low complexity" evidence="3">
    <location>
        <begin position="891"/>
        <end position="900"/>
    </location>
</feature>
<dbReference type="Gene3D" id="1.20.870.10">
    <property type="entry name" value="Son of sevenless (SoS) protein Chain: S domain 1"/>
    <property type="match status" value="2"/>
</dbReference>
<evidence type="ECO:0000259" key="6">
    <source>
        <dbReference type="PROSITE" id="PS50212"/>
    </source>
</evidence>
<dbReference type="EMBL" id="LUGH01000095">
    <property type="protein sequence ID" value="OBZ89450.1"/>
    <property type="molecule type" value="Genomic_DNA"/>
</dbReference>
<feature type="region of interest" description="Disordered" evidence="3">
    <location>
        <begin position="41"/>
        <end position="66"/>
    </location>
</feature>
<proteinExistence type="predicted"/>
<dbReference type="InterPro" id="IPR000198">
    <property type="entry name" value="RhoGAP_dom"/>
</dbReference>
<dbReference type="Gene3D" id="1.10.555.10">
    <property type="entry name" value="Rho GTPase activation protein"/>
    <property type="match status" value="1"/>
</dbReference>
<dbReference type="Pfam" id="PF00620">
    <property type="entry name" value="RhoGAP"/>
    <property type="match status" value="1"/>
</dbReference>
<keyword evidence="1" id="KW-0343">GTPase activation</keyword>
<dbReference type="PROSITE" id="PS50238">
    <property type="entry name" value="RHOGAP"/>
    <property type="match status" value="1"/>
</dbReference>
<evidence type="ECO:0000256" key="1">
    <source>
        <dbReference type="ARBA" id="ARBA00022468"/>
    </source>
</evidence>
<reference evidence="8 9" key="1">
    <citation type="submission" date="2016-03" db="EMBL/GenBank/DDBJ databases">
        <title>Choanephora cucurbitarum.</title>
        <authorList>
            <person name="Min B."/>
            <person name="Park H."/>
            <person name="Park J.-H."/>
            <person name="Shin H.-D."/>
            <person name="Choi I.-G."/>
        </authorList>
    </citation>
    <scope>NUCLEOTIDE SEQUENCE [LARGE SCALE GENOMIC DNA]</scope>
    <source>
        <strain evidence="8 9">KUS-F28377</strain>
    </source>
</reference>
<dbReference type="SUPFAM" id="SSF48366">
    <property type="entry name" value="Ras GEF"/>
    <property type="match status" value="2"/>
</dbReference>
<accession>A0A1C7NKD5</accession>
<dbReference type="InterPro" id="IPR008936">
    <property type="entry name" value="Rho_GTPase_activation_prot"/>
</dbReference>
<feature type="compositionally biased region" description="Polar residues" evidence="3">
    <location>
        <begin position="54"/>
        <end position="63"/>
    </location>
</feature>
<dbReference type="Pfam" id="PF00617">
    <property type="entry name" value="RasGEF"/>
    <property type="match status" value="1"/>
</dbReference>
<dbReference type="SMART" id="SM00324">
    <property type="entry name" value="RhoGAP"/>
    <property type="match status" value="1"/>
</dbReference>
<dbReference type="InterPro" id="IPR041681">
    <property type="entry name" value="PH_9"/>
</dbReference>
<dbReference type="PANTHER" id="PTHR23176:SF133">
    <property type="entry name" value="GTPASE-ACTIVATING PROTEIN PAC-1"/>
    <property type="match status" value="1"/>
</dbReference>
<dbReference type="GO" id="GO:0005096">
    <property type="term" value="F:GTPase activator activity"/>
    <property type="evidence" value="ECO:0007669"/>
    <property type="project" value="UniProtKB-KW"/>
</dbReference>
<dbReference type="OrthoDB" id="79452at2759"/>
<dbReference type="InterPro" id="IPR011993">
    <property type="entry name" value="PH-like_dom_sf"/>
</dbReference>
<comment type="caution">
    <text evidence="8">The sequence shown here is derived from an EMBL/GenBank/DDBJ whole genome shotgun (WGS) entry which is preliminary data.</text>
</comment>
<dbReference type="InterPro" id="IPR050729">
    <property type="entry name" value="Rho-GAP"/>
</dbReference>
<feature type="domain" description="PH" evidence="4">
    <location>
        <begin position="1799"/>
        <end position="1834"/>
    </location>
</feature>
<feature type="compositionally biased region" description="Low complexity" evidence="3">
    <location>
        <begin position="43"/>
        <end position="53"/>
    </location>
</feature>
<evidence type="ECO:0000259" key="4">
    <source>
        <dbReference type="PROSITE" id="PS50003"/>
    </source>
</evidence>
<keyword evidence="2" id="KW-0344">Guanine-nucleotide releasing factor</keyword>
<dbReference type="Pfam" id="PF00618">
    <property type="entry name" value="RasGEF_N"/>
    <property type="match status" value="1"/>
</dbReference>
<dbReference type="InterPro" id="IPR001849">
    <property type="entry name" value="PH_domain"/>
</dbReference>
<evidence type="ECO:0000259" key="7">
    <source>
        <dbReference type="PROSITE" id="PS50238"/>
    </source>
</evidence>
<dbReference type="Gene3D" id="1.10.840.10">
    <property type="entry name" value="Ras guanine-nucleotide exchange factors catalytic domain"/>
    <property type="match status" value="2"/>
</dbReference>
<dbReference type="InParanoid" id="A0A1C7NKD5"/>
<keyword evidence="9" id="KW-1185">Reference proteome</keyword>
<feature type="domain" description="N-terminal Ras-GEF" evidence="6">
    <location>
        <begin position="361"/>
        <end position="468"/>
    </location>
</feature>
<feature type="domain" description="N-terminal Ras-GEF" evidence="6">
    <location>
        <begin position="1032"/>
        <end position="1217"/>
    </location>
</feature>
<feature type="compositionally biased region" description="Polar residues" evidence="3">
    <location>
        <begin position="874"/>
        <end position="890"/>
    </location>
</feature>
<dbReference type="GO" id="GO:0005737">
    <property type="term" value="C:cytoplasm"/>
    <property type="evidence" value="ECO:0007669"/>
    <property type="project" value="TreeGrafter"/>
</dbReference>
<dbReference type="PROSITE" id="PS50003">
    <property type="entry name" value="PH_DOMAIN"/>
    <property type="match status" value="2"/>
</dbReference>
<protein>
    <submittedName>
        <fullName evidence="8">GTPase-activating protein BEM2/IPL2</fullName>
    </submittedName>
</protein>
<dbReference type="PROSITE" id="PS50009">
    <property type="entry name" value="RASGEF_CAT"/>
    <property type="match status" value="1"/>
</dbReference>
<evidence type="ECO:0000313" key="8">
    <source>
        <dbReference type="EMBL" id="OBZ89450.1"/>
    </source>
</evidence>
<evidence type="ECO:0000256" key="2">
    <source>
        <dbReference type="PROSITE-ProRule" id="PRU00168"/>
    </source>
</evidence>
<dbReference type="Gene3D" id="2.30.29.30">
    <property type="entry name" value="Pleckstrin-homology domain (PH domain)/Phosphotyrosine-binding domain (PTB)"/>
    <property type="match status" value="2"/>
</dbReference>
<dbReference type="Pfam" id="PF15410">
    <property type="entry name" value="PH_9"/>
    <property type="match status" value="1"/>
</dbReference>
<dbReference type="PANTHER" id="PTHR23176">
    <property type="entry name" value="RHO/RAC/CDC GTPASE-ACTIVATING PROTEIN"/>
    <property type="match status" value="1"/>
</dbReference>
<dbReference type="InterPro" id="IPR001895">
    <property type="entry name" value="RASGEF_cat_dom"/>
</dbReference>
<dbReference type="InterPro" id="IPR036964">
    <property type="entry name" value="RASGEF_cat_dom_sf"/>
</dbReference>
<gene>
    <name evidence="8" type="primary">BEM2</name>
    <name evidence="8" type="ORF">A0J61_02511</name>
</gene>
<name>A0A1C7NKD5_9FUNG</name>
<dbReference type="SUPFAM" id="SSF48350">
    <property type="entry name" value="GTPase activation domain, GAP"/>
    <property type="match status" value="1"/>
</dbReference>
<dbReference type="PROSITE" id="PS50212">
    <property type="entry name" value="RASGEF_NTER"/>
    <property type="match status" value="2"/>
</dbReference>
<dbReference type="SMART" id="SM00233">
    <property type="entry name" value="PH"/>
    <property type="match status" value="2"/>
</dbReference>
<feature type="domain" description="Rho-GAP" evidence="7">
    <location>
        <begin position="1875"/>
        <end position="2066"/>
    </location>
</feature>
<dbReference type="Proteomes" id="UP000093000">
    <property type="component" value="Unassembled WGS sequence"/>
</dbReference>
<dbReference type="STRING" id="101091.A0A1C7NKD5"/>
<dbReference type="GO" id="GO:0007264">
    <property type="term" value="P:small GTPase-mediated signal transduction"/>
    <property type="evidence" value="ECO:0007669"/>
    <property type="project" value="InterPro"/>
</dbReference>
<feature type="domain" description="PH" evidence="4">
    <location>
        <begin position="150"/>
        <end position="351"/>
    </location>
</feature>
<sequence length="2088" mass="237947">MKTKKTSLSRPSNERSPNRNAFSFIKNRFFISSANSLDQHLISSPRPSVSTSSQLLNVETPNQRTREAITERAQIRNHSDTWLISGSLNEIDICKVDRTRPVSMVCVDLTSHSQSINELALQQSSVCRRNSTNTVPLKSGREQENRNSLIIVKEGYLYKKSDLKPFHRQSKSDRGWKPYRVVLRGHKLYLYKLATESLFRAHSPSSPTRHSSSSSAASIDIAVSEDKLYKSSNSTRPILSEFDEDTQRMFLEKSSDQLFGFVFVQLDPSSKKQIQHVYLILSEDTLHICNQLNNSWSSQATYPISSLTFKHNDQDGFVFSLLHEQATIGLFSIQRRDLGQAWISTLNSRMYDATQNCNRSHRLGYRCTTINALVHQLLKAEDETFLNTFLLTWPTFTTSACIFKELEACLMQQNQSNVVKLIKVWCQKSGLDVMGDIATSMMSILDTLDCKEAEDTRTLVLDVANENARKVRNNNTTFTFAITHSHAEEDQEISKEEENIQACQADGIKRDSINLSNLLITGLTPYLFLSIDHGSFAQQIYLFHSIKHAQFKSDLLNPLYFLPRPQIPIQMTSTLMFTSNSPHFLTKIIRTHILIDSQQEDMVKDHKKMRSRLLSHWIRVGEHLFNLGDMIGWSAVSLGVCSVGIVRLREAWKLVDRSLVHVVQDSWIPILVDHKLLNQDVGSGFETKQEILQSAKVLRLNGASLPFFGTIRQAADQYRRHATNTLESTLINFGEAEFLYKIVTTNLLDWQKKQTEQETVELLDILPVCPLQSYFEYLITDTMSVPHKHLLEWSMACEPKVFDQGCGRQNFKSNRLPFGLSNAIPPSATLLSFPKILESCTIFNSSYQDTLHLHTKPKKSKNTKSILDSDFFVSSQRDPSRSSAHTENNGSSSVTTSLSSPQRRPLPQRTHSFPPSAITDTDLIFNETSYSTHVRFGLLGHTSSHTWLDPKKCNKYHHTFSAKPSTDVRRNSKKAQEDILINARYGDIVFKVISENERKKGKIILRNLDHTTERTSKLKSNFSVVEIDRNTLIVTVKAGCLEQLVDLLLTGVSPYQDILIEQWHAKSLAEGRQQQKYTKIMMDEKEYASIFFVTYRTFCSSFHLVKTLHERFVDTKAKPWSPVETISKSALSESHAEQRNCTTSENSKLLNNQCGWKTLASTQLRILKVLLLWIERHPYDFADEVRTIQNFDIFLSDARAFFTNWSQSLRTKSKENEYVGTEEILKLIDNSEQCFRDLYTKFTAKIMSPIYDFDSVESDTKLSEEIENLYHQLKSGKQRYCTTLQIADNDSDSFSLSSHSFLPGAESLLDSFSPEVLLEQIDKNVRCLFNTVTMEEWLQLFSVIDAQANDLYAWLPAKKPSRTSRMEIALASVINAPLSYPTTYHILPEEVVISDIFTAIESARRSIVSLSAFSDDDLLLGFPATIQHLYCIHFIIRNWVVNDIANTKIDTKTRMMRIEKFLQMISFSNSKSEKLTMFPEGHAPGFVEYAISSALVSPEVRMFSKVWLDVAAKRSHANLSTLESLLRQTSASSSSFHNSCMYNLPSLKSESSTRSQKQNDWFVPSLGWIFECMLELCFHVPQIYQAGDNLINFDKSQCVSQFLQLVTSFQTIPIERPVAADGVRLALVVSPNLSRDTWKDLREVATQENKKQTTSGLAIRGSQRAIVFSKLVSEQLDKLKRHFKEKDKIDKEWLSYQQKLQKKQLEQAKQSDKQDRKTKMIFSAAMSASQAQQMQSHSMMPRINSFFKGLRPHSMISFPSLDLKNEFLLNPHSLTTKASTVVSLIHANTSVAITYTRRDFVFRIVTEDGGQFLLQAANREDMQSWVHHINNASKQGTAKRQSVLAAETAGINPFALSDNTQIRNHNPSRTSVFGVPLQILMKDNSIPLIVDKCIQEIEKRGLEEVGIYRIAGTGSIVSALKAAFNKDVTKVNLSAPIWADINVVADILKQFLRELPEPLATYRYYEEFVATAALEDHDERIYSLKLIIKKLPQANYTLLKRIVEHFVIVTDYEATNHMYATNLAIVFGPTLLQPTPSPIAFATTMSNIAHHQTIVKYLILNYHYLFDIDHDEIEPSAREEDQQILLKH</sequence>
<evidence type="ECO:0000313" key="9">
    <source>
        <dbReference type="Proteomes" id="UP000093000"/>
    </source>
</evidence>
<dbReference type="GO" id="GO:0005085">
    <property type="term" value="F:guanyl-nucleotide exchange factor activity"/>
    <property type="evidence" value="ECO:0007669"/>
    <property type="project" value="UniProtKB-KW"/>
</dbReference>
<feature type="region of interest" description="Disordered" evidence="3">
    <location>
        <begin position="874"/>
        <end position="917"/>
    </location>
</feature>
<evidence type="ECO:0000256" key="3">
    <source>
        <dbReference type="SAM" id="MobiDB-lite"/>
    </source>
</evidence>
<feature type="domain" description="Ras-GEF" evidence="5">
    <location>
        <begin position="532"/>
        <end position="800"/>
    </location>
</feature>
<organism evidence="8 9">
    <name type="scientific">Choanephora cucurbitarum</name>
    <dbReference type="NCBI Taxonomy" id="101091"/>
    <lineage>
        <taxon>Eukaryota</taxon>
        <taxon>Fungi</taxon>
        <taxon>Fungi incertae sedis</taxon>
        <taxon>Mucoromycota</taxon>
        <taxon>Mucoromycotina</taxon>
        <taxon>Mucoromycetes</taxon>
        <taxon>Mucorales</taxon>
        <taxon>Mucorineae</taxon>
        <taxon>Choanephoraceae</taxon>
        <taxon>Choanephoroideae</taxon>
        <taxon>Choanephora</taxon>
    </lineage>
</organism>
<dbReference type="SUPFAM" id="SSF50729">
    <property type="entry name" value="PH domain-like"/>
    <property type="match status" value="2"/>
</dbReference>